<name>A0ACA9MDT2_9GLOM</name>
<proteinExistence type="predicted"/>
<evidence type="ECO:0000313" key="2">
    <source>
        <dbReference type="Proteomes" id="UP000789860"/>
    </source>
</evidence>
<feature type="non-terminal residue" evidence="1">
    <location>
        <position position="1"/>
    </location>
</feature>
<organism evidence="1 2">
    <name type="scientific">Scutellospora calospora</name>
    <dbReference type="NCBI Taxonomy" id="85575"/>
    <lineage>
        <taxon>Eukaryota</taxon>
        <taxon>Fungi</taxon>
        <taxon>Fungi incertae sedis</taxon>
        <taxon>Mucoromycota</taxon>
        <taxon>Glomeromycotina</taxon>
        <taxon>Glomeromycetes</taxon>
        <taxon>Diversisporales</taxon>
        <taxon>Gigasporaceae</taxon>
        <taxon>Scutellospora</taxon>
    </lineage>
</organism>
<protein>
    <submittedName>
        <fullName evidence="1">10373_t:CDS:1</fullName>
    </submittedName>
</protein>
<sequence>YGSKQEDKIPAEIKHVDNKYLLKGASALTSRKRSLSNIDMEKLSEKKAKIHDTRARKAQKVADNSIPNNTRFENQEQSLSLELSPEYANTEPKSWAKSTEQEYANKDTKDTTNSIQNAFANAQMTSENSLALEILMEPVTELELVPSGTNSEEMNKLNQSSLDNQVTKLPTFSENNPYVEENTMHTQQMHAAQQSRENNISTSNTNAETITQEGTASAANHSQVEGAPNESEVNKTVMYTNENGKNRQEVMICSKTATEANVVDLTDIIMEDT</sequence>
<keyword evidence="2" id="KW-1185">Reference proteome</keyword>
<accession>A0ACA9MDT2</accession>
<gene>
    <name evidence="1" type="ORF">SCALOS_LOCUS6272</name>
</gene>
<reference evidence="1" key="1">
    <citation type="submission" date="2021-06" db="EMBL/GenBank/DDBJ databases">
        <authorList>
            <person name="Kallberg Y."/>
            <person name="Tangrot J."/>
            <person name="Rosling A."/>
        </authorList>
    </citation>
    <scope>NUCLEOTIDE SEQUENCE</scope>
    <source>
        <strain evidence="1">AU212A</strain>
    </source>
</reference>
<dbReference type="EMBL" id="CAJVPM010011656">
    <property type="protein sequence ID" value="CAG8582774.1"/>
    <property type="molecule type" value="Genomic_DNA"/>
</dbReference>
<evidence type="ECO:0000313" key="1">
    <source>
        <dbReference type="EMBL" id="CAG8582774.1"/>
    </source>
</evidence>
<comment type="caution">
    <text evidence="1">The sequence shown here is derived from an EMBL/GenBank/DDBJ whole genome shotgun (WGS) entry which is preliminary data.</text>
</comment>
<dbReference type="Proteomes" id="UP000789860">
    <property type="component" value="Unassembled WGS sequence"/>
</dbReference>